<dbReference type="RefSeq" id="WP_124763927.1">
    <property type="nucleotide sequence ID" value="NZ_JAFBDY010000004.1"/>
</dbReference>
<evidence type="ECO:0000313" key="6">
    <source>
        <dbReference type="Proteomes" id="UP000274033"/>
    </source>
</evidence>
<evidence type="ECO:0000259" key="4">
    <source>
        <dbReference type="PROSITE" id="PS50949"/>
    </source>
</evidence>
<dbReference type="GO" id="GO:0003677">
    <property type="term" value="F:DNA binding"/>
    <property type="evidence" value="ECO:0007669"/>
    <property type="project" value="UniProtKB-KW"/>
</dbReference>
<dbReference type="OrthoDB" id="9801546at2"/>
<dbReference type="Pfam" id="PF00392">
    <property type="entry name" value="GntR"/>
    <property type="match status" value="1"/>
</dbReference>
<organism evidence="5 6">
    <name type="scientific">Lysinibacillus composti</name>
    <dbReference type="NCBI Taxonomy" id="720633"/>
    <lineage>
        <taxon>Bacteria</taxon>
        <taxon>Bacillati</taxon>
        <taxon>Bacillota</taxon>
        <taxon>Bacilli</taxon>
        <taxon>Bacillales</taxon>
        <taxon>Bacillaceae</taxon>
        <taxon>Lysinibacillus</taxon>
    </lineage>
</organism>
<dbReference type="PROSITE" id="PS50949">
    <property type="entry name" value="HTH_GNTR"/>
    <property type="match status" value="1"/>
</dbReference>
<keyword evidence="1" id="KW-0805">Transcription regulation</keyword>
<dbReference type="GO" id="GO:0003700">
    <property type="term" value="F:DNA-binding transcription factor activity"/>
    <property type="evidence" value="ECO:0007669"/>
    <property type="project" value="InterPro"/>
</dbReference>
<dbReference type="InterPro" id="IPR036390">
    <property type="entry name" value="WH_DNA-bd_sf"/>
</dbReference>
<evidence type="ECO:0000256" key="3">
    <source>
        <dbReference type="ARBA" id="ARBA00023163"/>
    </source>
</evidence>
<evidence type="ECO:0000256" key="2">
    <source>
        <dbReference type="ARBA" id="ARBA00023125"/>
    </source>
</evidence>
<dbReference type="EMBL" id="RRCT01000005">
    <property type="protein sequence ID" value="RQW75270.1"/>
    <property type="molecule type" value="Genomic_DNA"/>
</dbReference>
<dbReference type="PANTHER" id="PTHR38445">
    <property type="entry name" value="HTH-TYPE TRANSCRIPTIONAL REPRESSOR YTRA"/>
    <property type="match status" value="1"/>
</dbReference>
<dbReference type="AlphaFoldDB" id="A0A3N9UGP3"/>
<protein>
    <submittedName>
        <fullName evidence="5">GntR family transcriptional regulator</fullName>
    </submittedName>
</protein>
<dbReference type="SMART" id="SM00345">
    <property type="entry name" value="HTH_GNTR"/>
    <property type="match status" value="1"/>
</dbReference>
<reference evidence="5 6" key="1">
    <citation type="journal article" date="2013" name="J. Microbiol.">
        <title>Lysinibacillus chungkukjangi sp. nov., isolated from Chungkukjang, Korean fermented soybean food.</title>
        <authorList>
            <person name="Kim S.J."/>
            <person name="Jang Y.H."/>
            <person name="Hamada M."/>
            <person name="Ahn J.H."/>
            <person name="Weon H.Y."/>
            <person name="Suzuki K."/>
            <person name="Whang K.S."/>
            <person name="Kwon S.W."/>
        </authorList>
    </citation>
    <scope>NUCLEOTIDE SEQUENCE [LARGE SCALE GENOMIC DNA]</scope>
    <source>
        <strain evidence="5 6">MCCC 1A12701</strain>
    </source>
</reference>
<proteinExistence type="predicted"/>
<keyword evidence="3" id="KW-0804">Transcription</keyword>
<dbReference type="CDD" id="cd07377">
    <property type="entry name" value="WHTH_GntR"/>
    <property type="match status" value="1"/>
</dbReference>
<gene>
    <name evidence="5" type="ORF">EBB45_07895</name>
</gene>
<dbReference type="PANTHER" id="PTHR38445:SF12">
    <property type="entry name" value="GNTR-FAMILY TRANSCRIPTIONAL REGULATOR"/>
    <property type="match status" value="1"/>
</dbReference>
<comment type="caution">
    <text evidence="5">The sequence shown here is derived from an EMBL/GenBank/DDBJ whole genome shotgun (WGS) entry which is preliminary data.</text>
</comment>
<keyword evidence="6" id="KW-1185">Reference proteome</keyword>
<evidence type="ECO:0000256" key="1">
    <source>
        <dbReference type="ARBA" id="ARBA00023015"/>
    </source>
</evidence>
<dbReference type="Gene3D" id="1.10.10.10">
    <property type="entry name" value="Winged helix-like DNA-binding domain superfamily/Winged helix DNA-binding domain"/>
    <property type="match status" value="1"/>
</dbReference>
<evidence type="ECO:0000313" key="5">
    <source>
        <dbReference type="EMBL" id="RQW75270.1"/>
    </source>
</evidence>
<dbReference type="SUPFAM" id="SSF46785">
    <property type="entry name" value="Winged helix' DNA-binding domain"/>
    <property type="match status" value="1"/>
</dbReference>
<name>A0A3N9UGP3_9BACI</name>
<accession>A0A3N9UGP3</accession>
<dbReference type="InterPro" id="IPR000524">
    <property type="entry name" value="Tscrpt_reg_HTH_GntR"/>
</dbReference>
<sequence>MLIRIETESEIPIYTQLTNQIIEGIAKGSLKSGDALPSVRAFAADLGVNMHTVNKSYHELEKKGIIQIVPKSGAVISHYDSIDDSTMNRISDQLRPYIAEALVLGVDKEKLLELVSSLISDIKTK</sequence>
<dbReference type="Proteomes" id="UP000274033">
    <property type="component" value="Unassembled WGS sequence"/>
</dbReference>
<keyword evidence="2" id="KW-0238">DNA-binding</keyword>
<feature type="domain" description="HTH gntR-type" evidence="4">
    <location>
        <begin position="11"/>
        <end position="79"/>
    </location>
</feature>
<dbReference type="InterPro" id="IPR036388">
    <property type="entry name" value="WH-like_DNA-bd_sf"/>
</dbReference>